<accession>A0A9D4H9G5</accession>
<gene>
    <name evidence="1" type="ORF">DPMN_129658</name>
</gene>
<keyword evidence="2" id="KW-1185">Reference proteome</keyword>
<comment type="caution">
    <text evidence="1">The sequence shown here is derived from an EMBL/GenBank/DDBJ whole genome shotgun (WGS) entry which is preliminary data.</text>
</comment>
<dbReference type="EMBL" id="JAIWYP010000005">
    <property type="protein sequence ID" value="KAH3827717.1"/>
    <property type="molecule type" value="Genomic_DNA"/>
</dbReference>
<reference evidence="1" key="1">
    <citation type="journal article" date="2019" name="bioRxiv">
        <title>The Genome of the Zebra Mussel, Dreissena polymorpha: A Resource for Invasive Species Research.</title>
        <authorList>
            <person name="McCartney M.A."/>
            <person name="Auch B."/>
            <person name="Kono T."/>
            <person name="Mallez S."/>
            <person name="Zhang Y."/>
            <person name="Obille A."/>
            <person name="Becker A."/>
            <person name="Abrahante J.E."/>
            <person name="Garbe J."/>
            <person name="Badalamenti J.P."/>
            <person name="Herman A."/>
            <person name="Mangelson H."/>
            <person name="Liachko I."/>
            <person name="Sullivan S."/>
            <person name="Sone E.D."/>
            <person name="Koren S."/>
            <person name="Silverstein K.A.T."/>
            <person name="Beckman K.B."/>
            <person name="Gohl D.M."/>
        </authorList>
    </citation>
    <scope>NUCLEOTIDE SEQUENCE</scope>
    <source>
        <strain evidence="1">Duluth1</strain>
        <tissue evidence="1">Whole animal</tissue>
    </source>
</reference>
<evidence type="ECO:0000313" key="1">
    <source>
        <dbReference type="EMBL" id="KAH3827717.1"/>
    </source>
</evidence>
<reference evidence="1" key="2">
    <citation type="submission" date="2020-11" db="EMBL/GenBank/DDBJ databases">
        <authorList>
            <person name="McCartney M.A."/>
            <person name="Auch B."/>
            <person name="Kono T."/>
            <person name="Mallez S."/>
            <person name="Becker A."/>
            <person name="Gohl D.M."/>
            <person name="Silverstein K.A.T."/>
            <person name="Koren S."/>
            <person name="Bechman K.B."/>
            <person name="Herman A."/>
            <person name="Abrahante J.E."/>
            <person name="Garbe J."/>
        </authorList>
    </citation>
    <scope>NUCLEOTIDE SEQUENCE</scope>
    <source>
        <strain evidence="1">Duluth1</strain>
        <tissue evidence="1">Whole animal</tissue>
    </source>
</reference>
<proteinExistence type="predicted"/>
<sequence length="58" mass="6679">MLIIPGKIYALFKGNQHDTQVAYVDYKSWFTKPWPRKSYSDSLNVSSQGLSKTVNQKL</sequence>
<organism evidence="1 2">
    <name type="scientific">Dreissena polymorpha</name>
    <name type="common">Zebra mussel</name>
    <name type="synonym">Mytilus polymorpha</name>
    <dbReference type="NCBI Taxonomy" id="45954"/>
    <lineage>
        <taxon>Eukaryota</taxon>
        <taxon>Metazoa</taxon>
        <taxon>Spiralia</taxon>
        <taxon>Lophotrochozoa</taxon>
        <taxon>Mollusca</taxon>
        <taxon>Bivalvia</taxon>
        <taxon>Autobranchia</taxon>
        <taxon>Heteroconchia</taxon>
        <taxon>Euheterodonta</taxon>
        <taxon>Imparidentia</taxon>
        <taxon>Neoheterodontei</taxon>
        <taxon>Myida</taxon>
        <taxon>Dreissenoidea</taxon>
        <taxon>Dreissenidae</taxon>
        <taxon>Dreissena</taxon>
    </lineage>
</organism>
<name>A0A9D4H9G5_DREPO</name>
<dbReference type="Proteomes" id="UP000828390">
    <property type="component" value="Unassembled WGS sequence"/>
</dbReference>
<evidence type="ECO:0000313" key="2">
    <source>
        <dbReference type="Proteomes" id="UP000828390"/>
    </source>
</evidence>
<dbReference type="AlphaFoldDB" id="A0A9D4H9G5"/>
<protein>
    <submittedName>
        <fullName evidence="1">Uncharacterized protein</fullName>
    </submittedName>
</protein>